<dbReference type="CDD" id="cd17966">
    <property type="entry name" value="DEADc_DDX5_DDX17"/>
    <property type="match status" value="1"/>
</dbReference>
<organism evidence="12 13">
    <name type="scientific">Hondaea fermentalgiana</name>
    <dbReference type="NCBI Taxonomy" id="2315210"/>
    <lineage>
        <taxon>Eukaryota</taxon>
        <taxon>Sar</taxon>
        <taxon>Stramenopiles</taxon>
        <taxon>Bigyra</taxon>
        <taxon>Labyrinthulomycetes</taxon>
        <taxon>Thraustochytrida</taxon>
        <taxon>Thraustochytriidae</taxon>
        <taxon>Hondaea</taxon>
    </lineage>
</organism>
<dbReference type="AlphaFoldDB" id="A0A2R5GVP5"/>
<dbReference type="Pfam" id="PF00270">
    <property type="entry name" value="DEAD"/>
    <property type="match status" value="1"/>
</dbReference>
<evidence type="ECO:0000256" key="1">
    <source>
        <dbReference type="ARBA" id="ARBA00012552"/>
    </source>
</evidence>
<dbReference type="InterPro" id="IPR014014">
    <property type="entry name" value="RNA_helicase_DEAD_Q_motif"/>
</dbReference>
<dbReference type="InterPro" id="IPR011545">
    <property type="entry name" value="DEAD/DEAH_box_helicase_dom"/>
</dbReference>
<evidence type="ECO:0000256" key="4">
    <source>
        <dbReference type="ARBA" id="ARBA00022806"/>
    </source>
</evidence>
<keyword evidence="2 7" id="KW-0547">Nucleotide-binding</keyword>
<dbReference type="InterPro" id="IPR014001">
    <property type="entry name" value="Helicase_ATP-bd"/>
</dbReference>
<feature type="domain" description="DEAD-box RNA helicase Q" evidence="11">
    <location>
        <begin position="13"/>
        <end position="41"/>
    </location>
</feature>
<dbReference type="EMBL" id="BEYU01000229">
    <property type="protein sequence ID" value="GBG34916.1"/>
    <property type="molecule type" value="Genomic_DNA"/>
</dbReference>
<evidence type="ECO:0000256" key="2">
    <source>
        <dbReference type="ARBA" id="ARBA00022741"/>
    </source>
</evidence>
<dbReference type="Proteomes" id="UP000241890">
    <property type="component" value="Unassembled WGS sequence"/>
</dbReference>
<comment type="similarity">
    <text evidence="7">Belongs to the DEAD box helicase family.</text>
</comment>
<keyword evidence="5 7" id="KW-0067">ATP-binding</keyword>
<reference evidence="12 13" key="1">
    <citation type="submission" date="2017-12" db="EMBL/GenBank/DDBJ databases">
        <title>Sequencing, de novo assembly and annotation of complete genome of a new Thraustochytrid species, strain FCC1311.</title>
        <authorList>
            <person name="Sedici K."/>
            <person name="Godart F."/>
            <person name="Aiese Cigliano R."/>
            <person name="Sanseverino W."/>
            <person name="Barakat M."/>
            <person name="Ortet P."/>
            <person name="Marechal E."/>
            <person name="Cagnac O."/>
            <person name="Amato A."/>
        </authorList>
    </citation>
    <scope>NUCLEOTIDE SEQUENCE [LARGE SCALE GENOMIC DNA]</scope>
</reference>
<dbReference type="FunCoup" id="A0A2R5GVP5">
    <property type="interactions" value="368"/>
</dbReference>
<dbReference type="OrthoDB" id="196131at2759"/>
<comment type="caution">
    <text evidence="12">The sequence shown here is derived from an EMBL/GenBank/DDBJ whole genome shotgun (WGS) entry which is preliminary data.</text>
</comment>
<feature type="compositionally biased region" description="Gly residues" evidence="8">
    <location>
        <begin position="402"/>
        <end position="426"/>
    </location>
</feature>
<feature type="domain" description="Helicase C-terminal" evidence="10">
    <location>
        <begin position="249"/>
        <end position="399"/>
    </location>
</feature>
<dbReference type="GO" id="GO:0003676">
    <property type="term" value="F:nucleic acid binding"/>
    <property type="evidence" value="ECO:0007669"/>
    <property type="project" value="InterPro"/>
</dbReference>
<dbReference type="InterPro" id="IPR000629">
    <property type="entry name" value="RNA-helicase_DEAD-box_CS"/>
</dbReference>
<dbReference type="FunFam" id="3.40.50.300:FF:000079">
    <property type="entry name" value="probable ATP-dependent RNA helicase DDX17"/>
    <property type="match status" value="1"/>
</dbReference>
<dbReference type="SMART" id="SM00487">
    <property type="entry name" value="DEXDc"/>
    <property type="match status" value="1"/>
</dbReference>
<protein>
    <recommendedName>
        <fullName evidence="1">RNA helicase</fullName>
        <ecNumber evidence="1">3.6.4.13</ecNumber>
    </recommendedName>
</protein>
<evidence type="ECO:0000256" key="6">
    <source>
        <dbReference type="PROSITE-ProRule" id="PRU00552"/>
    </source>
</evidence>
<dbReference type="SUPFAM" id="SSF52540">
    <property type="entry name" value="P-loop containing nucleoside triphosphate hydrolases"/>
    <property type="match status" value="1"/>
</dbReference>
<evidence type="ECO:0000259" key="10">
    <source>
        <dbReference type="PROSITE" id="PS51194"/>
    </source>
</evidence>
<evidence type="ECO:0000259" key="9">
    <source>
        <dbReference type="PROSITE" id="PS51192"/>
    </source>
</evidence>
<proteinExistence type="inferred from homology"/>
<evidence type="ECO:0000313" key="12">
    <source>
        <dbReference type="EMBL" id="GBG34916.1"/>
    </source>
</evidence>
<dbReference type="PROSITE" id="PS51194">
    <property type="entry name" value="HELICASE_CTER"/>
    <property type="match status" value="1"/>
</dbReference>
<dbReference type="Pfam" id="PF00271">
    <property type="entry name" value="Helicase_C"/>
    <property type="match status" value="1"/>
</dbReference>
<dbReference type="SMART" id="SM00490">
    <property type="entry name" value="HELICc"/>
    <property type="match status" value="1"/>
</dbReference>
<name>A0A2R5GVP5_9STRA</name>
<keyword evidence="4 7" id="KW-0347">Helicase</keyword>
<feature type="region of interest" description="Disordered" evidence="8">
    <location>
        <begin position="398"/>
        <end position="426"/>
    </location>
</feature>
<dbReference type="GO" id="GO:0003724">
    <property type="term" value="F:RNA helicase activity"/>
    <property type="evidence" value="ECO:0007669"/>
    <property type="project" value="UniProtKB-EC"/>
</dbReference>
<dbReference type="EC" id="3.6.4.13" evidence="1"/>
<dbReference type="Gene3D" id="3.40.50.300">
    <property type="entry name" value="P-loop containing nucleotide triphosphate hydrolases"/>
    <property type="match status" value="2"/>
</dbReference>
<keyword evidence="3 7" id="KW-0378">Hydrolase</keyword>
<evidence type="ECO:0000256" key="3">
    <source>
        <dbReference type="ARBA" id="ARBA00022801"/>
    </source>
</evidence>
<dbReference type="InterPro" id="IPR001650">
    <property type="entry name" value="Helicase_C-like"/>
</dbReference>
<keyword evidence="13" id="KW-1185">Reference proteome</keyword>
<dbReference type="PROSITE" id="PS51195">
    <property type="entry name" value="Q_MOTIF"/>
    <property type="match status" value="1"/>
</dbReference>
<dbReference type="CDD" id="cd18787">
    <property type="entry name" value="SF2_C_DEAD"/>
    <property type="match status" value="1"/>
</dbReference>
<sequence length="426" mass="47571">MAVKGENVPKPVTNFVEASVPEFILKEIEKAGFTEPTAIQAQGWPMALSGRDMVGIAQTGSGKTLAFLLPAMVHIVAQPELKPGDGPIVLVCAPTRELALQILEECDRFGRSSGVKTTCVYGGVPKHKQARDLRAGVEICICTPGRMIDMLEQRITNLRRVTYLVLDEADRMLDMGFEPQMRSIVGQIRPDRQTLLWSATWPREVQALARDFLQPNYIQVNIGSMELHANKSIKQEVRILNSDYDKFDALLQVLDSLERDARTIIFCETKRNCERVSEDLRRKGFQAKAIHGDKSQSERDYVIEQFRSGRTPIMIATDVASRGLDVKDIRAVVNYEMCKDIESYIHRIGRTGRKNQEGGYAKGYAVTFITPPPSKVLKDLVKIMREAEQVVPPELEDMAMRGGRGGGGGRPRYGRGGYRGGGGRRY</sequence>
<dbReference type="PROSITE" id="PS51192">
    <property type="entry name" value="HELICASE_ATP_BIND_1"/>
    <property type="match status" value="1"/>
</dbReference>
<evidence type="ECO:0000256" key="7">
    <source>
        <dbReference type="RuleBase" id="RU000492"/>
    </source>
</evidence>
<accession>A0A2R5GVP5</accession>
<dbReference type="InterPro" id="IPR027417">
    <property type="entry name" value="P-loop_NTPase"/>
</dbReference>
<dbReference type="GO" id="GO:0016787">
    <property type="term" value="F:hydrolase activity"/>
    <property type="evidence" value="ECO:0007669"/>
    <property type="project" value="UniProtKB-KW"/>
</dbReference>
<evidence type="ECO:0000256" key="8">
    <source>
        <dbReference type="SAM" id="MobiDB-lite"/>
    </source>
</evidence>
<dbReference type="FunFam" id="3.40.50.300:FF:000008">
    <property type="entry name" value="ATP-dependent RNA helicase RhlB"/>
    <property type="match status" value="1"/>
</dbReference>
<gene>
    <name evidence="12" type="ORF">FCC1311_111392</name>
</gene>
<feature type="short sequence motif" description="Q motif" evidence="6">
    <location>
        <begin position="13"/>
        <end position="41"/>
    </location>
</feature>
<evidence type="ECO:0000313" key="13">
    <source>
        <dbReference type="Proteomes" id="UP000241890"/>
    </source>
</evidence>
<dbReference type="PANTHER" id="PTHR47958">
    <property type="entry name" value="ATP-DEPENDENT RNA HELICASE DBP3"/>
    <property type="match status" value="1"/>
</dbReference>
<dbReference type="InParanoid" id="A0A2R5GVP5"/>
<dbReference type="PROSITE" id="PS00039">
    <property type="entry name" value="DEAD_ATP_HELICASE"/>
    <property type="match status" value="1"/>
</dbReference>
<evidence type="ECO:0000259" key="11">
    <source>
        <dbReference type="PROSITE" id="PS51195"/>
    </source>
</evidence>
<feature type="domain" description="Helicase ATP-binding" evidence="9">
    <location>
        <begin position="44"/>
        <end position="219"/>
    </location>
</feature>
<evidence type="ECO:0000256" key="5">
    <source>
        <dbReference type="ARBA" id="ARBA00022840"/>
    </source>
</evidence>
<dbReference type="GO" id="GO:0005524">
    <property type="term" value="F:ATP binding"/>
    <property type="evidence" value="ECO:0007669"/>
    <property type="project" value="UniProtKB-KW"/>
</dbReference>